<organism evidence="3 4">
    <name type="scientific">Tistrella mobilis</name>
    <dbReference type="NCBI Taxonomy" id="171437"/>
    <lineage>
        <taxon>Bacteria</taxon>
        <taxon>Pseudomonadati</taxon>
        <taxon>Pseudomonadota</taxon>
        <taxon>Alphaproteobacteria</taxon>
        <taxon>Geminicoccales</taxon>
        <taxon>Geminicoccaceae</taxon>
        <taxon>Tistrella</taxon>
    </lineage>
</organism>
<sequence>MNDLLTAIGLVLVFEGAVYALFPRGMKRMIVAVLAEPEDRLRVGGAVIAAIGVGLVWWLRG</sequence>
<comment type="caution">
    <text evidence="3">The sequence shown here is derived from an EMBL/GenBank/DDBJ whole genome shotgun (WGS) entry which is preliminary data.</text>
</comment>
<protein>
    <submittedName>
        <fullName evidence="2">DUF2065 domain-containing protein</fullName>
    </submittedName>
</protein>
<dbReference type="OrthoDB" id="9815199at2"/>
<dbReference type="EMBL" id="LPZR01000094">
    <property type="protein sequence ID" value="KYO54212.1"/>
    <property type="molecule type" value="Genomic_DNA"/>
</dbReference>
<keyword evidence="1" id="KW-0812">Transmembrane</keyword>
<evidence type="ECO:0000313" key="3">
    <source>
        <dbReference type="EMBL" id="KYO54212.1"/>
    </source>
</evidence>
<keyword evidence="1" id="KW-1133">Transmembrane helix</keyword>
<reference evidence="3 4" key="1">
    <citation type="submission" date="2015-12" db="EMBL/GenBank/DDBJ databases">
        <title>Genome sequence of Tistrella mobilis MCCC 1A02139.</title>
        <authorList>
            <person name="Lu L."/>
            <person name="Lai Q."/>
            <person name="Shao Z."/>
            <person name="Qian P."/>
        </authorList>
    </citation>
    <scope>NUCLEOTIDE SEQUENCE [LARGE SCALE GENOMIC DNA]</scope>
    <source>
        <strain evidence="3 4">MCCC 1A02139</strain>
    </source>
</reference>
<dbReference type="Pfam" id="PF09838">
    <property type="entry name" value="DUF2065"/>
    <property type="match status" value="1"/>
</dbReference>
<proteinExistence type="predicted"/>
<keyword evidence="1" id="KW-0472">Membrane</keyword>
<accession>A0A162LB57</accession>
<evidence type="ECO:0000313" key="2">
    <source>
        <dbReference type="EMBL" id="HAE46114.1"/>
    </source>
</evidence>
<evidence type="ECO:0000313" key="5">
    <source>
        <dbReference type="Proteomes" id="UP000257706"/>
    </source>
</evidence>
<dbReference type="EMBL" id="DMAI01000025">
    <property type="protein sequence ID" value="HAE46114.1"/>
    <property type="molecule type" value="Genomic_DNA"/>
</dbReference>
<evidence type="ECO:0000256" key="1">
    <source>
        <dbReference type="SAM" id="Phobius"/>
    </source>
</evidence>
<dbReference type="OMA" id="IAWMARL"/>
<dbReference type="PANTHER" id="PTHR38602:SF1">
    <property type="entry name" value="INNER MEMBRANE PROTEIN"/>
    <property type="match status" value="1"/>
</dbReference>
<dbReference type="PANTHER" id="PTHR38602">
    <property type="entry name" value="INNER MEMBRANE PROTEIN-RELATED"/>
    <property type="match status" value="1"/>
</dbReference>
<name>A0A162LB57_9PROT</name>
<dbReference type="RefSeq" id="WP_014748604.1">
    <property type="nucleotide sequence ID" value="NZ_CP121013.1"/>
</dbReference>
<dbReference type="InterPro" id="IPR019201">
    <property type="entry name" value="DUF2065"/>
</dbReference>
<feature type="transmembrane region" description="Helical" evidence="1">
    <location>
        <begin position="43"/>
        <end position="59"/>
    </location>
</feature>
<dbReference type="Proteomes" id="UP000257706">
    <property type="component" value="Unassembled WGS sequence"/>
</dbReference>
<reference evidence="2 5" key="2">
    <citation type="journal article" date="2018" name="Nat. Biotechnol.">
        <title>A standardized bacterial taxonomy based on genome phylogeny substantially revises the tree of life.</title>
        <authorList>
            <person name="Parks D.H."/>
            <person name="Chuvochina M."/>
            <person name="Waite D.W."/>
            <person name="Rinke C."/>
            <person name="Skarshewski A."/>
            <person name="Chaumeil P.A."/>
            <person name="Hugenholtz P."/>
        </authorList>
    </citation>
    <scope>NUCLEOTIDE SEQUENCE [LARGE SCALE GENOMIC DNA]</scope>
    <source>
        <strain evidence="2">UBA8739</strain>
    </source>
</reference>
<gene>
    <name evidence="3" type="ORF">AUP44_25450</name>
    <name evidence="2" type="ORF">DCK97_01720</name>
</gene>
<evidence type="ECO:0000313" key="4">
    <source>
        <dbReference type="Proteomes" id="UP000075787"/>
    </source>
</evidence>
<dbReference type="AlphaFoldDB" id="A0A162LB57"/>
<dbReference type="Proteomes" id="UP000075787">
    <property type="component" value="Unassembled WGS sequence"/>
</dbReference>
<dbReference type="GeneID" id="97240596"/>
<feature type="transmembrane region" description="Helical" evidence="1">
    <location>
        <begin position="6"/>
        <end position="22"/>
    </location>
</feature>